<reference evidence="1 2" key="1">
    <citation type="submission" date="2020-10" db="EMBL/GenBank/DDBJ databases">
        <title>Wide distribution of Phycisphaera-like planctomycetes from WD2101 soil group in peatlands and genome analysis of the first cultivated representative.</title>
        <authorList>
            <person name="Dedysh S.N."/>
            <person name="Beletsky A.V."/>
            <person name="Ivanova A."/>
            <person name="Kulichevskaya I.S."/>
            <person name="Suzina N.E."/>
            <person name="Philippov D.A."/>
            <person name="Rakitin A.L."/>
            <person name="Mardanov A.V."/>
            <person name="Ravin N.V."/>
        </authorList>
    </citation>
    <scope>NUCLEOTIDE SEQUENCE [LARGE SCALE GENOMIC DNA]</scope>
    <source>
        <strain evidence="1 2">M1803</strain>
    </source>
</reference>
<name>A0A7M2WR35_9BACT</name>
<dbReference type="AlphaFoldDB" id="A0A7M2WR35"/>
<dbReference type="EMBL" id="CP063458">
    <property type="protein sequence ID" value="QOV88025.1"/>
    <property type="molecule type" value="Genomic_DNA"/>
</dbReference>
<accession>A0A7M2WR35</accession>
<proteinExistence type="predicted"/>
<organism evidence="1 2">
    <name type="scientific">Humisphaera borealis</name>
    <dbReference type="NCBI Taxonomy" id="2807512"/>
    <lineage>
        <taxon>Bacteria</taxon>
        <taxon>Pseudomonadati</taxon>
        <taxon>Planctomycetota</taxon>
        <taxon>Phycisphaerae</taxon>
        <taxon>Tepidisphaerales</taxon>
        <taxon>Tepidisphaeraceae</taxon>
        <taxon>Humisphaera</taxon>
    </lineage>
</organism>
<protein>
    <submittedName>
        <fullName evidence="1">Uncharacterized protein</fullName>
    </submittedName>
</protein>
<dbReference type="Proteomes" id="UP000593765">
    <property type="component" value="Chromosome"/>
</dbReference>
<gene>
    <name evidence="1" type="ORF">IPV69_17360</name>
</gene>
<dbReference type="KEGG" id="hbs:IPV69_17360"/>
<dbReference type="RefSeq" id="WP_206290988.1">
    <property type="nucleotide sequence ID" value="NZ_CP063458.1"/>
</dbReference>
<keyword evidence="2" id="KW-1185">Reference proteome</keyword>
<evidence type="ECO:0000313" key="2">
    <source>
        <dbReference type="Proteomes" id="UP000593765"/>
    </source>
</evidence>
<sequence>MGQKDAHNTATVPYLATESGVAGLTRRMFALRKLRLPRRAPKPPLPELTDAWFEDTIREVDEASARLEKARLSVRRSNAA</sequence>
<evidence type="ECO:0000313" key="1">
    <source>
        <dbReference type="EMBL" id="QOV88025.1"/>
    </source>
</evidence>